<protein>
    <submittedName>
        <fullName evidence="2">Uncharacterized protein</fullName>
    </submittedName>
</protein>
<dbReference type="EMBL" id="CP039381">
    <property type="protein sequence ID" value="QCT07812.1"/>
    <property type="molecule type" value="Genomic_DNA"/>
</dbReference>
<reference evidence="2 3" key="1">
    <citation type="submission" date="2019-04" db="EMBL/GenBank/DDBJ databases">
        <authorList>
            <person name="Embree M."/>
            <person name="Gaffney J.R."/>
        </authorList>
    </citation>
    <scope>NUCLEOTIDE SEQUENCE [LARGE SCALE GENOMIC DNA]</scope>
    <source>
        <strain evidence="2 3">JE7A12</strain>
    </source>
</reference>
<gene>
    <name evidence="2" type="ORF">E5Z56_10805</name>
</gene>
<keyword evidence="1" id="KW-1133">Transmembrane helix</keyword>
<dbReference type="RefSeq" id="WP_138157798.1">
    <property type="nucleotide sequence ID" value="NZ_CP039381.1"/>
</dbReference>
<evidence type="ECO:0000313" key="2">
    <source>
        <dbReference type="EMBL" id="QCT07812.1"/>
    </source>
</evidence>
<organism evidence="2 3">
    <name type="scientific">Ruminococcus bovis</name>
    <dbReference type="NCBI Taxonomy" id="2564099"/>
    <lineage>
        <taxon>Bacteria</taxon>
        <taxon>Bacillati</taxon>
        <taxon>Bacillota</taxon>
        <taxon>Clostridia</taxon>
        <taxon>Eubacteriales</taxon>
        <taxon>Oscillospiraceae</taxon>
        <taxon>Ruminococcus</taxon>
    </lineage>
</organism>
<accession>A0A4P8XYH3</accession>
<dbReference type="AlphaFoldDB" id="A0A4P8XYH3"/>
<dbReference type="OrthoDB" id="9803871at2"/>
<dbReference type="KEGG" id="ruj:E5Z56_10805"/>
<keyword evidence="1" id="KW-0472">Membrane</keyword>
<dbReference type="Proteomes" id="UP000301475">
    <property type="component" value="Chromosome"/>
</dbReference>
<sequence>MKHLKTSTKVIIFGSAFLILLTVFFSFLNYNMHTYLDSDEEYKQNWYCKEYNFSFSSYGKNFPEASGDQCKNATINNHKVDVMVEYDCFYIGKYYTVTENGEKYTDFKSYASASSYDYSWGKLTVKIDKVENKKYNYLKGKTLIFKKNK</sequence>
<evidence type="ECO:0000313" key="3">
    <source>
        <dbReference type="Proteomes" id="UP000301475"/>
    </source>
</evidence>
<name>A0A4P8XYH3_9FIRM</name>
<keyword evidence="1" id="KW-0812">Transmembrane</keyword>
<proteinExistence type="predicted"/>
<feature type="transmembrane region" description="Helical" evidence="1">
    <location>
        <begin position="12"/>
        <end position="30"/>
    </location>
</feature>
<evidence type="ECO:0000256" key="1">
    <source>
        <dbReference type="SAM" id="Phobius"/>
    </source>
</evidence>
<keyword evidence="3" id="KW-1185">Reference proteome</keyword>